<evidence type="ECO:0000313" key="4">
    <source>
        <dbReference type="EMBL" id="RXJ01921.1"/>
    </source>
</evidence>
<accession>A0A4Q0VVB0</accession>
<dbReference type="SMART" id="SM00909">
    <property type="entry name" value="Germane"/>
    <property type="match status" value="1"/>
</dbReference>
<dbReference type="RefSeq" id="WP_129077878.1">
    <property type="nucleotide sequence ID" value="NZ_QOUX01000030.1"/>
</dbReference>
<feature type="domain" description="GerMN" evidence="3">
    <location>
        <begin position="99"/>
        <end position="185"/>
    </location>
</feature>
<keyword evidence="5" id="KW-1185">Reference proteome</keyword>
<proteinExistence type="predicted"/>
<reference evidence="4 5" key="1">
    <citation type="journal article" date="2019" name="Int. J. Syst. Evol. Microbiol.">
        <title>Anaerobacillus alkaliphilus sp. nov., a novel alkaliphilic and moderately halophilic bacterium.</title>
        <authorList>
            <person name="Borsodi A.K."/>
            <person name="Aszalos J.M."/>
            <person name="Bihari P."/>
            <person name="Nagy I."/>
            <person name="Schumann P."/>
            <person name="Sproer C."/>
            <person name="Kovacs A.L."/>
            <person name="Boka K."/>
            <person name="Dobosy P."/>
            <person name="Ovari M."/>
            <person name="Szili-Kovacs T."/>
            <person name="Toth E."/>
        </authorList>
    </citation>
    <scope>NUCLEOTIDE SEQUENCE [LARGE SCALE GENOMIC DNA]</scope>
    <source>
        <strain evidence="4 5">B16-10</strain>
    </source>
</reference>
<sequence>MRKIKYTVLTLALLLGLAACGQGTTQPPEEQEPVVGAEPEVEEQEKTAEQTEISAEEPNEAEVEIPVLDTIYLYFSDNDLMTIYRVEVEGPYTLDEEGIKNALQSWVTGPKEEGLQGLVPEGVLVQSVEEFDGALYVSFSRELYEANLGSTGEGMMAEQIAMVVEQFGYKEVFVLIDGEVVDSLLGHLDWNEPFIANSPEDYEIYTN</sequence>
<feature type="region of interest" description="Disordered" evidence="1">
    <location>
        <begin position="23"/>
        <end position="60"/>
    </location>
</feature>
<evidence type="ECO:0000313" key="5">
    <source>
        <dbReference type="Proteomes" id="UP000290649"/>
    </source>
</evidence>
<dbReference type="PROSITE" id="PS51257">
    <property type="entry name" value="PROKAR_LIPOPROTEIN"/>
    <property type="match status" value="1"/>
</dbReference>
<dbReference type="Proteomes" id="UP000290649">
    <property type="component" value="Unassembled WGS sequence"/>
</dbReference>
<organism evidence="4 5">
    <name type="scientific">Anaerobacillus alkaliphilus</name>
    <dbReference type="NCBI Taxonomy" id="1548597"/>
    <lineage>
        <taxon>Bacteria</taxon>
        <taxon>Bacillati</taxon>
        <taxon>Bacillota</taxon>
        <taxon>Bacilli</taxon>
        <taxon>Bacillales</taxon>
        <taxon>Bacillaceae</taxon>
        <taxon>Anaerobacillus</taxon>
    </lineage>
</organism>
<evidence type="ECO:0000259" key="3">
    <source>
        <dbReference type="SMART" id="SM00909"/>
    </source>
</evidence>
<name>A0A4Q0VVB0_9BACI</name>
<dbReference type="InterPro" id="IPR019606">
    <property type="entry name" value="GerMN"/>
</dbReference>
<dbReference type="AlphaFoldDB" id="A0A4Q0VVB0"/>
<feature type="signal peptide" evidence="2">
    <location>
        <begin position="1"/>
        <end position="21"/>
    </location>
</feature>
<gene>
    <name evidence="4" type="ORF">DS745_08790</name>
</gene>
<dbReference type="Pfam" id="PF10646">
    <property type="entry name" value="Germane"/>
    <property type="match status" value="1"/>
</dbReference>
<protein>
    <submittedName>
        <fullName evidence="4">Spore gernimation protein GerM</fullName>
    </submittedName>
</protein>
<comment type="caution">
    <text evidence="4">The sequence shown here is derived from an EMBL/GenBank/DDBJ whole genome shotgun (WGS) entry which is preliminary data.</text>
</comment>
<dbReference type="OrthoDB" id="1954033at2"/>
<feature type="chain" id="PRO_5039389293" evidence="2">
    <location>
        <begin position="22"/>
        <end position="207"/>
    </location>
</feature>
<keyword evidence="2" id="KW-0732">Signal</keyword>
<evidence type="ECO:0000256" key="1">
    <source>
        <dbReference type="SAM" id="MobiDB-lite"/>
    </source>
</evidence>
<evidence type="ECO:0000256" key="2">
    <source>
        <dbReference type="SAM" id="SignalP"/>
    </source>
</evidence>
<feature type="compositionally biased region" description="Low complexity" evidence="1">
    <location>
        <begin position="23"/>
        <end position="38"/>
    </location>
</feature>
<dbReference type="EMBL" id="QOUX01000030">
    <property type="protein sequence ID" value="RXJ01921.1"/>
    <property type="molecule type" value="Genomic_DNA"/>
</dbReference>